<evidence type="ECO:0000256" key="1">
    <source>
        <dbReference type="ARBA" id="ARBA00022723"/>
    </source>
</evidence>
<accession>A0AA88GS70</accession>
<keyword evidence="1 4" id="KW-0479">Metal-binding</keyword>
<dbReference type="GeneID" id="68096624"/>
<evidence type="ECO:0000256" key="4">
    <source>
        <dbReference type="PROSITE-ProRule" id="PRU00207"/>
    </source>
</evidence>
<feature type="domain" description="TRAF-type" evidence="7">
    <location>
        <begin position="64"/>
        <end position="125"/>
    </location>
</feature>
<dbReference type="SUPFAM" id="SSF57850">
    <property type="entry name" value="RING/U-box"/>
    <property type="match status" value="1"/>
</dbReference>
<evidence type="ECO:0000313" key="8">
    <source>
        <dbReference type="EMBL" id="KAG2383498.1"/>
    </source>
</evidence>
<evidence type="ECO:0000256" key="2">
    <source>
        <dbReference type="ARBA" id="ARBA00022771"/>
    </source>
</evidence>
<dbReference type="PROSITE" id="PS50089">
    <property type="entry name" value="ZF_RING_2"/>
    <property type="match status" value="1"/>
</dbReference>
<dbReference type="CDD" id="cd16619">
    <property type="entry name" value="mRING-HC-C4C4_TRIM37_C-VIII"/>
    <property type="match status" value="1"/>
</dbReference>
<dbReference type="GO" id="GO:0008270">
    <property type="term" value="F:zinc ion binding"/>
    <property type="evidence" value="ECO:0007669"/>
    <property type="project" value="UniProtKB-KW"/>
</dbReference>
<feature type="zinc finger region" description="TRAF-type" evidence="4">
    <location>
        <begin position="64"/>
        <end position="125"/>
    </location>
</feature>
<dbReference type="InterPro" id="IPR013083">
    <property type="entry name" value="Znf_RING/FYVE/PHD"/>
</dbReference>
<dbReference type="Proteomes" id="UP000816034">
    <property type="component" value="Unassembled WGS sequence"/>
</dbReference>
<dbReference type="RefSeq" id="XP_044549177.1">
    <property type="nucleotide sequence ID" value="XM_044693778.1"/>
</dbReference>
<evidence type="ECO:0000259" key="6">
    <source>
        <dbReference type="PROSITE" id="PS50089"/>
    </source>
</evidence>
<dbReference type="InterPro" id="IPR001841">
    <property type="entry name" value="Znf_RING"/>
</dbReference>
<dbReference type="AlphaFoldDB" id="A0AA88GS70"/>
<keyword evidence="9" id="KW-1185">Reference proteome</keyword>
<proteinExistence type="predicted"/>
<gene>
    <name evidence="8" type="ORF">C9374_004169</name>
</gene>
<evidence type="ECO:0008006" key="10">
    <source>
        <dbReference type="Google" id="ProtNLM"/>
    </source>
</evidence>
<feature type="domain" description="RING-type" evidence="6">
    <location>
        <begin position="8"/>
        <end position="47"/>
    </location>
</feature>
<reference evidence="8 9" key="1">
    <citation type="journal article" date="2018" name="BMC Genomics">
        <title>The genome of Naegleria lovaniensis, the basis for a comparative approach to unravel pathogenicity factors of the human pathogenic amoeba N. fowleri.</title>
        <authorList>
            <person name="Liechti N."/>
            <person name="Schurch N."/>
            <person name="Bruggmann R."/>
            <person name="Wittwer M."/>
        </authorList>
    </citation>
    <scope>NUCLEOTIDE SEQUENCE [LARGE SCALE GENOMIC DNA]</scope>
    <source>
        <strain evidence="8 9">ATCC 30569</strain>
    </source>
</reference>
<sequence length="326" mass="38045">MSNVNIDCVICSEIVNNNRECKSCGALYCYTCIKQWVDRSGSCPHCRKTPLMLRDHHDDSSFLHNRFVEKLADDSEVECPNMCSQGKVKRSNLKDHVEKFCENIIKPCTMKKYGCKFEGNFNQLQNHGYECVYLKLEDVFQSYENTIENLKQKCANAQQGEEFKMKISTLEQTNEMLRLENDELKEKVRKLQKQQQQHSSAPQQSSSQNNVNNSSYQQAQSNDQRQHNSGNNYHNNQQHGNTYNYHQHQNQPHQQQFVFQQQPQYHSSSQTYSTTFSQQPPNNPNYSHPSSNNSSRSNTHDNDHYHKSTNKQNARRSSNKDNCKQQ</sequence>
<dbReference type="InterPro" id="IPR001293">
    <property type="entry name" value="Znf_TRAF"/>
</dbReference>
<evidence type="ECO:0000256" key="3">
    <source>
        <dbReference type="ARBA" id="ARBA00022833"/>
    </source>
</evidence>
<name>A0AA88GS70_NAELO</name>
<dbReference type="Gene3D" id="3.30.40.10">
    <property type="entry name" value="Zinc/RING finger domain, C3HC4 (zinc finger)"/>
    <property type="match status" value="2"/>
</dbReference>
<dbReference type="EMBL" id="PYSW02000020">
    <property type="protein sequence ID" value="KAG2383498.1"/>
    <property type="molecule type" value="Genomic_DNA"/>
</dbReference>
<evidence type="ECO:0000259" key="7">
    <source>
        <dbReference type="PROSITE" id="PS50145"/>
    </source>
</evidence>
<organism evidence="8 9">
    <name type="scientific">Naegleria lovaniensis</name>
    <name type="common">Amoeba</name>
    <dbReference type="NCBI Taxonomy" id="51637"/>
    <lineage>
        <taxon>Eukaryota</taxon>
        <taxon>Discoba</taxon>
        <taxon>Heterolobosea</taxon>
        <taxon>Tetramitia</taxon>
        <taxon>Eutetramitia</taxon>
        <taxon>Vahlkampfiidae</taxon>
        <taxon>Naegleria</taxon>
    </lineage>
</organism>
<feature type="region of interest" description="Disordered" evidence="5">
    <location>
        <begin position="186"/>
        <end position="326"/>
    </location>
</feature>
<dbReference type="Pfam" id="PF13639">
    <property type="entry name" value="zf-RING_2"/>
    <property type="match status" value="1"/>
</dbReference>
<evidence type="ECO:0000313" key="9">
    <source>
        <dbReference type="Proteomes" id="UP000816034"/>
    </source>
</evidence>
<keyword evidence="3 4" id="KW-0862">Zinc</keyword>
<evidence type="ECO:0000256" key="5">
    <source>
        <dbReference type="SAM" id="MobiDB-lite"/>
    </source>
</evidence>
<keyword evidence="2 4" id="KW-0863">Zinc-finger</keyword>
<dbReference type="PROSITE" id="PS50145">
    <property type="entry name" value="ZF_TRAF"/>
    <property type="match status" value="1"/>
</dbReference>
<comment type="caution">
    <text evidence="8">The sequence shown here is derived from an EMBL/GenBank/DDBJ whole genome shotgun (WGS) entry which is preliminary data.</text>
</comment>
<protein>
    <recommendedName>
        <fullName evidence="10">RING-type domain-containing protein</fullName>
    </recommendedName>
</protein>
<dbReference type="SUPFAM" id="SSF49599">
    <property type="entry name" value="TRAF domain-like"/>
    <property type="match status" value="1"/>
</dbReference>
<dbReference type="Pfam" id="PF02176">
    <property type="entry name" value="zf-TRAF"/>
    <property type="match status" value="1"/>
</dbReference>
<feature type="compositionally biased region" description="Low complexity" evidence="5">
    <location>
        <begin position="193"/>
        <end position="297"/>
    </location>
</feature>